<dbReference type="EMBL" id="CP051775">
    <property type="protein sequence ID" value="QJE72643.1"/>
    <property type="molecule type" value="Genomic_DNA"/>
</dbReference>
<reference evidence="2" key="1">
    <citation type="submission" date="2020-04" db="EMBL/GenBank/DDBJ databases">
        <title>A desert anoxygenic phototrophic bacterium fixes CO2 using RubisCO under aerobic conditions.</title>
        <authorList>
            <person name="Tang K."/>
        </authorList>
    </citation>
    <scope>NUCLEOTIDE SEQUENCE [LARGE SCALE GENOMIC DNA]</scope>
    <source>
        <strain evidence="2">MIMtkB3</strain>
    </source>
</reference>
<evidence type="ECO:0000259" key="1">
    <source>
        <dbReference type="Pfam" id="PF00857"/>
    </source>
</evidence>
<dbReference type="AlphaFoldDB" id="A0A858R639"/>
<organism evidence="2 3">
    <name type="scientific">Aerophototrophica crusticola</name>
    <dbReference type="NCBI Taxonomy" id="1709002"/>
    <lineage>
        <taxon>Bacteria</taxon>
        <taxon>Pseudomonadati</taxon>
        <taxon>Pseudomonadota</taxon>
        <taxon>Alphaproteobacteria</taxon>
        <taxon>Rhodospirillales</taxon>
        <taxon>Rhodospirillaceae</taxon>
        <taxon>Aerophototrophica</taxon>
    </lineage>
</organism>
<dbReference type="SUPFAM" id="SSF52499">
    <property type="entry name" value="Isochorismatase-like hydrolases"/>
    <property type="match status" value="1"/>
</dbReference>
<gene>
    <name evidence="2" type="ORF">HHL28_05590</name>
</gene>
<proteinExistence type="predicted"/>
<dbReference type="InterPro" id="IPR036380">
    <property type="entry name" value="Isochorismatase-like_sf"/>
</dbReference>
<keyword evidence="3" id="KW-1185">Reference proteome</keyword>
<dbReference type="Proteomes" id="UP000501891">
    <property type="component" value="Chromosome"/>
</dbReference>
<dbReference type="InterPro" id="IPR050993">
    <property type="entry name" value="Isochorismatase_domain"/>
</dbReference>
<evidence type="ECO:0000313" key="3">
    <source>
        <dbReference type="Proteomes" id="UP000501891"/>
    </source>
</evidence>
<feature type="domain" description="Isochorismatase-like" evidence="1">
    <location>
        <begin position="14"/>
        <end position="156"/>
    </location>
</feature>
<evidence type="ECO:0000313" key="2">
    <source>
        <dbReference type="EMBL" id="QJE72643.1"/>
    </source>
</evidence>
<accession>A0A858R639</accession>
<name>A0A858R639_9PROT</name>
<dbReference type="Pfam" id="PF00857">
    <property type="entry name" value="Isochorismatase"/>
    <property type="match status" value="1"/>
</dbReference>
<dbReference type="PANTHER" id="PTHR14119:SF3">
    <property type="entry name" value="ISOCHORISMATASE DOMAIN-CONTAINING PROTEIN 2"/>
    <property type="match status" value="1"/>
</dbReference>
<dbReference type="Gene3D" id="3.40.50.850">
    <property type="entry name" value="Isochorismatase-like"/>
    <property type="match status" value="1"/>
</dbReference>
<sequence length="179" mass="19058">MARLTLDGSSSRLAIIDMQGRLLRAVQHGDHVTNRCRILATGARRLGVPVVATEQNPAGIGGTVEPLAGLAEQAFDKATFDATHVPAFRTWAEAGGTVVLCGAEAHVCVLQTALGLRAIGLPVAVAADAVGSRHAENKAAALERMRAHGVDVVTVEMALFEWMGRYDRPEFRDILALIR</sequence>
<dbReference type="KEGG" id="acru:HHL28_05590"/>
<protein>
    <submittedName>
        <fullName evidence="2">Isochorismatase family protein</fullName>
    </submittedName>
</protein>
<dbReference type="PANTHER" id="PTHR14119">
    <property type="entry name" value="HYDROLASE"/>
    <property type="match status" value="1"/>
</dbReference>
<dbReference type="InterPro" id="IPR000868">
    <property type="entry name" value="Isochorismatase-like_dom"/>
</dbReference>